<evidence type="ECO:0000313" key="2">
    <source>
        <dbReference type="EMBL" id="MBZ4040651.1"/>
    </source>
</evidence>
<gene>
    <name evidence="2" type="ORF">K6753_14020</name>
</gene>
<comment type="caution">
    <text evidence="2">The sequence shown here is derived from an EMBL/GenBank/DDBJ whole genome shotgun (WGS) entry which is preliminary data.</text>
</comment>
<evidence type="ECO:0000256" key="1">
    <source>
        <dbReference type="SAM" id="SignalP"/>
    </source>
</evidence>
<accession>A0ABS7T9Y5</accession>
<dbReference type="RefSeq" id="WP_223677104.1">
    <property type="nucleotide sequence ID" value="NZ_JAINZW010000009.1"/>
</dbReference>
<evidence type="ECO:0000313" key="3">
    <source>
        <dbReference type="Proteomes" id="UP001430954"/>
    </source>
</evidence>
<proteinExistence type="predicted"/>
<dbReference type="EMBL" id="JAINZW010000009">
    <property type="protein sequence ID" value="MBZ4040651.1"/>
    <property type="molecule type" value="Genomic_DNA"/>
</dbReference>
<protein>
    <submittedName>
        <fullName evidence="2">Uncharacterized protein</fullName>
    </submittedName>
</protein>
<keyword evidence="3" id="KW-1185">Reference proteome</keyword>
<feature type="chain" id="PRO_5046859325" evidence="1">
    <location>
        <begin position="20"/>
        <end position="169"/>
    </location>
</feature>
<keyword evidence="1" id="KW-0732">Signal</keyword>
<feature type="signal peptide" evidence="1">
    <location>
        <begin position="1"/>
        <end position="19"/>
    </location>
</feature>
<name>A0ABS7T9Y5_9GAMM</name>
<organism evidence="2 3">
    <name type="scientific">Novilysobacter selenitireducens</name>
    <dbReference type="NCBI Taxonomy" id="2872639"/>
    <lineage>
        <taxon>Bacteria</taxon>
        <taxon>Pseudomonadati</taxon>
        <taxon>Pseudomonadota</taxon>
        <taxon>Gammaproteobacteria</taxon>
        <taxon>Lysobacterales</taxon>
        <taxon>Lysobacteraceae</taxon>
        <taxon>Novilysobacter</taxon>
    </lineage>
</organism>
<dbReference type="Proteomes" id="UP001430954">
    <property type="component" value="Unassembled WGS sequence"/>
</dbReference>
<sequence length="169" mass="18218">MAVVLAVGLTALVSYPVAAAQVAGGQAPSEQAEPSTEPEADGLELIREQQLELKATLDAGETEGLSVREVNRIRKEQAGVFALIDGKATLADMSINEKVELENALERINAYVKGGRAGRDEQDVCWRERMSGTSRMVTRCGTEKERDQAREGARDFLQRPKICSGPGCG</sequence>
<reference evidence="2 3" key="1">
    <citation type="submission" date="2021-09" db="EMBL/GenBank/DDBJ databases">
        <title>Lysobacter sp. 13A isolated from the river sediment.</title>
        <authorList>
            <person name="Liu H."/>
            <person name="Li S."/>
            <person name="Mao S."/>
        </authorList>
    </citation>
    <scope>NUCLEOTIDE SEQUENCE [LARGE SCALE GENOMIC DNA]</scope>
    <source>
        <strain evidence="2 3">13A</strain>
    </source>
</reference>